<name>A0ACA9KAA0_9GLOM</name>
<accession>A0ACA9KAA0</accession>
<keyword evidence="2" id="KW-1185">Reference proteome</keyword>
<evidence type="ECO:0000313" key="2">
    <source>
        <dbReference type="Proteomes" id="UP000789702"/>
    </source>
</evidence>
<sequence>MENSLKTSIDFENNFIDKASIDLEEEILAESSNTTKEVVSESVQIEQTDNMEVEGTNNNALSSETTIQAPCLRTCLTHKPSANEEKILKQLEKYKDSTVLLVNVLNDLVESLSNYTEYWTWK</sequence>
<organism evidence="1 2">
    <name type="scientific">Dentiscutata heterogama</name>
    <dbReference type="NCBI Taxonomy" id="1316150"/>
    <lineage>
        <taxon>Eukaryota</taxon>
        <taxon>Fungi</taxon>
        <taxon>Fungi incertae sedis</taxon>
        <taxon>Mucoromycota</taxon>
        <taxon>Glomeromycotina</taxon>
        <taxon>Glomeromycetes</taxon>
        <taxon>Diversisporales</taxon>
        <taxon>Gigasporaceae</taxon>
        <taxon>Dentiscutata</taxon>
    </lineage>
</organism>
<reference evidence="1" key="1">
    <citation type="submission" date="2021-06" db="EMBL/GenBank/DDBJ databases">
        <authorList>
            <person name="Kallberg Y."/>
            <person name="Tangrot J."/>
            <person name="Rosling A."/>
        </authorList>
    </citation>
    <scope>NUCLEOTIDE SEQUENCE</scope>
    <source>
        <strain evidence="1">IL203A</strain>
    </source>
</reference>
<comment type="caution">
    <text evidence="1">The sequence shown here is derived from an EMBL/GenBank/DDBJ whole genome shotgun (WGS) entry which is preliminary data.</text>
</comment>
<proteinExistence type="predicted"/>
<dbReference type="EMBL" id="CAJVPU010000702">
    <property type="protein sequence ID" value="CAG8459401.1"/>
    <property type="molecule type" value="Genomic_DNA"/>
</dbReference>
<dbReference type="Proteomes" id="UP000789702">
    <property type="component" value="Unassembled WGS sequence"/>
</dbReference>
<evidence type="ECO:0000313" key="1">
    <source>
        <dbReference type="EMBL" id="CAG8459401.1"/>
    </source>
</evidence>
<protein>
    <submittedName>
        <fullName evidence="1">16944_t:CDS:1</fullName>
    </submittedName>
</protein>
<gene>
    <name evidence="1" type="ORF">DHETER_LOCUS1209</name>
</gene>